<dbReference type="InterPro" id="IPR046478">
    <property type="entry name" value="DUF6799"/>
</dbReference>
<dbReference type="EMBL" id="CP047897">
    <property type="protein sequence ID" value="QHL88953.1"/>
    <property type="molecule type" value="Genomic_DNA"/>
</dbReference>
<feature type="signal peptide" evidence="2">
    <location>
        <begin position="1"/>
        <end position="24"/>
    </location>
</feature>
<evidence type="ECO:0000256" key="2">
    <source>
        <dbReference type="SAM" id="SignalP"/>
    </source>
</evidence>
<feature type="chain" id="PRO_5026706666" description="DUF6799 domain-containing protein" evidence="2">
    <location>
        <begin position="25"/>
        <end position="191"/>
    </location>
</feature>
<dbReference type="RefSeq" id="WP_160693837.1">
    <property type="nucleotide sequence ID" value="NZ_CP047897.1"/>
</dbReference>
<reference evidence="4 5" key="1">
    <citation type="submission" date="2020-01" db="EMBL/GenBank/DDBJ databases">
        <authorList>
            <person name="Kim M."/>
        </authorList>
    </citation>
    <scope>NUCLEOTIDE SEQUENCE [LARGE SCALE GENOMIC DNA]</scope>
    <source>
        <strain evidence="4 5">BT10</strain>
    </source>
</reference>
<dbReference type="Proteomes" id="UP000464214">
    <property type="component" value="Chromosome"/>
</dbReference>
<dbReference type="KEGG" id="nib:GU926_16560"/>
<feature type="domain" description="DUF6799" evidence="3">
    <location>
        <begin position="47"/>
        <end position="105"/>
    </location>
</feature>
<dbReference type="Pfam" id="PF20606">
    <property type="entry name" value="DUF6799"/>
    <property type="match status" value="1"/>
</dbReference>
<name>A0A6P1P3K2_9BACT</name>
<evidence type="ECO:0000313" key="5">
    <source>
        <dbReference type="Proteomes" id="UP000464214"/>
    </source>
</evidence>
<protein>
    <recommendedName>
        <fullName evidence="3">DUF6799 domain-containing protein</fullName>
    </recommendedName>
</protein>
<evidence type="ECO:0000313" key="4">
    <source>
        <dbReference type="EMBL" id="QHL88953.1"/>
    </source>
</evidence>
<organism evidence="4 5">
    <name type="scientific">Nibribacter ruber</name>
    <dbReference type="NCBI Taxonomy" id="2698458"/>
    <lineage>
        <taxon>Bacteria</taxon>
        <taxon>Pseudomonadati</taxon>
        <taxon>Bacteroidota</taxon>
        <taxon>Cytophagia</taxon>
        <taxon>Cytophagales</taxon>
        <taxon>Hymenobacteraceae</taxon>
        <taxon>Nibribacter</taxon>
    </lineage>
</organism>
<accession>A0A6P1P3K2</accession>
<evidence type="ECO:0000259" key="3">
    <source>
        <dbReference type="Pfam" id="PF20606"/>
    </source>
</evidence>
<keyword evidence="1" id="KW-0175">Coiled coil</keyword>
<sequence>MTRILLLPALLLLFIFGASHQSLAQSASISTSKSGKTVTPSVTPFKQGLMMRNGVVVEINNDVITPIQETRRMPNGTTVTPDGVVVTRRGDEIKMLEGDRVDVNGVFAKTPVIINESTVVTGDTAALRNELNMAQHLQTRLDLLQRKRELLEQKNALLEKAVQSKTKSKELQKVDADLAKVQKQLTQMEKK</sequence>
<keyword evidence="2" id="KW-0732">Signal</keyword>
<gene>
    <name evidence="4" type="ORF">GU926_16560</name>
</gene>
<feature type="coiled-coil region" evidence="1">
    <location>
        <begin position="127"/>
        <end position="191"/>
    </location>
</feature>
<dbReference type="AlphaFoldDB" id="A0A6P1P3K2"/>
<evidence type="ECO:0000256" key="1">
    <source>
        <dbReference type="SAM" id="Coils"/>
    </source>
</evidence>
<proteinExistence type="predicted"/>
<keyword evidence="5" id="KW-1185">Reference proteome</keyword>